<evidence type="ECO:0000259" key="1">
    <source>
        <dbReference type="PROSITE" id="PS50943"/>
    </source>
</evidence>
<dbReference type="InterPro" id="IPR010982">
    <property type="entry name" value="Lambda_DNA-bd_dom_sf"/>
</dbReference>
<dbReference type="Pfam" id="PF01381">
    <property type="entry name" value="HTH_3"/>
    <property type="match status" value="1"/>
</dbReference>
<dbReference type="InterPro" id="IPR001387">
    <property type="entry name" value="Cro/C1-type_HTH"/>
</dbReference>
<dbReference type="AlphaFoldDB" id="A0A4R5CGZ9"/>
<evidence type="ECO:0000313" key="2">
    <source>
        <dbReference type="EMBL" id="TDD97563.1"/>
    </source>
</evidence>
<dbReference type="SMART" id="SM00530">
    <property type="entry name" value="HTH_XRE"/>
    <property type="match status" value="1"/>
</dbReference>
<proteinExistence type="predicted"/>
<gene>
    <name evidence="2" type="ORF">E1298_00605</name>
</gene>
<dbReference type="EMBL" id="SMKU01000002">
    <property type="protein sequence ID" value="TDD97563.1"/>
    <property type="molecule type" value="Genomic_DNA"/>
</dbReference>
<dbReference type="SUPFAM" id="SSF47413">
    <property type="entry name" value="lambda repressor-like DNA-binding domains"/>
    <property type="match status" value="1"/>
</dbReference>
<protein>
    <submittedName>
        <fullName evidence="2">XRE family transcriptional regulator</fullName>
    </submittedName>
</protein>
<feature type="domain" description="HTH cro/C1-type" evidence="1">
    <location>
        <begin position="35"/>
        <end position="75"/>
    </location>
</feature>
<evidence type="ECO:0000313" key="3">
    <source>
        <dbReference type="Proteomes" id="UP000294513"/>
    </source>
</evidence>
<organism evidence="2 3">
    <name type="scientific">Actinomadura rubrisoli</name>
    <dbReference type="NCBI Taxonomy" id="2530368"/>
    <lineage>
        <taxon>Bacteria</taxon>
        <taxon>Bacillati</taxon>
        <taxon>Actinomycetota</taxon>
        <taxon>Actinomycetes</taxon>
        <taxon>Streptosporangiales</taxon>
        <taxon>Thermomonosporaceae</taxon>
        <taxon>Actinomadura</taxon>
    </lineage>
</organism>
<dbReference type="RefSeq" id="WP_131888725.1">
    <property type="nucleotide sequence ID" value="NZ_SMKU01000002.1"/>
</dbReference>
<comment type="caution">
    <text evidence="2">The sequence shown here is derived from an EMBL/GenBank/DDBJ whole genome shotgun (WGS) entry which is preliminary data.</text>
</comment>
<keyword evidence="3" id="KW-1185">Reference proteome</keyword>
<dbReference type="GO" id="GO:0003677">
    <property type="term" value="F:DNA binding"/>
    <property type="evidence" value="ECO:0007669"/>
    <property type="project" value="InterPro"/>
</dbReference>
<dbReference type="OrthoDB" id="4220717at2"/>
<accession>A0A4R5CGZ9</accession>
<sequence length="174" mass="19371">MGTEEDKRFGVWLRREMELRGYEVDGSRAGGRTRLAKQTGISPSVISRILIDDRVPEIKALRAIGEVFGYSLGDMLVHAGVATAKEIAPSARLGPLVPAPPDDPDVPSDIGSRPLWEQYVWRTPGTTTDERRMMIFLNYLVRDQLDDIDALLALKSEVDGIVNRRLRKGRGKVS</sequence>
<dbReference type="CDD" id="cd00093">
    <property type="entry name" value="HTH_XRE"/>
    <property type="match status" value="1"/>
</dbReference>
<dbReference type="Gene3D" id="1.10.260.40">
    <property type="entry name" value="lambda repressor-like DNA-binding domains"/>
    <property type="match status" value="1"/>
</dbReference>
<name>A0A4R5CGZ9_9ACTN</name>
<dbReference type="PROSITE" id="PS50943">
    <property type="entry name" value="HTH_CROC1"/>
    <property type="match status" value="1"/>
</dbReference>
<dbReference type="Proteomes" id="UP000294513">
    <property type="component" value="Unassembled WGS sequence"/>
</dbReference>
<reference evidence="2 3" key="1">
    <citation type="submission" date="2019-03" db="EMBL/GenBank/DDBJ databases">
        <title>Draft genome sequences of novel Actinobacteria.</title>
        <authorList>
            <person name="Sahin N."/>
            <person name="Ay H."/>
            <person name="Saygin H."/>
        </authorList>
    </citation>
    <scope>NUCLEOTIDE SEQUENCE [LARGE SCALE GENOMIC DNA]</scope>
    <source>
        <strain evidence="2 3">H3C3</strain>
    </source>
</reference>